<gene>
    <name evidence="1" type="ORF">GCM10019016_016900</name>
</gene>
<accession>A0ABP6THD2</accession>
<dbReference type="PANTHER" id="PTHR24222">
    <property type="entry name" value="ABC TRANSPORTER B FAMILY"/>
    <property type="match status" value="1"/>
</dbReference>
<dbReference type="PANTHER" id="PTHR24222:SF76">
    <property type="entry name" value="MYCOBACTIN IMPORT ATP-BINDING_PERMEASE PROTEIN IRTB"/>
    <property type="match status" value="1"/>
</dbReference>
<evidence type="ECO:0000313" key="1">
    <source>
        <dbReference type="EMBL" id="GAA3494590.1"/>
    </source>
</evidence>
<proteinExistence type="predicted"/>
<dbReference type="Gene3D" id="3.40.50.300">
    <property type="entry name" value="P-loop containing nucleotide triphosphate hydrolases"/>
    <property type="match status" value="1"/>
</dbReference>
<dbReference type="Proteomes" id="UP001501455">
    <property type="component" value="Unassembled WGS sequence"/>
</dbReference>
<dbReference type="InterPro" id="IPR039421">
    <property type="entry name" value="Type_1_exporter"/>
</dbReference>
<keyword evidence="2" id="KW-1185">Reference proteome</keyword>
<protein>
    <recommendedName>
        <fullName evidence="3">ABC transporter ATP-binding protein</fullName>
    </recommendedName>
</protein>
<evidence type="ECO:0000313" key="2">
    <source>
        <dbReference type="Proteomes" id="UP001501455"/>
    </source>
</evidence>
<dbReference type="InterPro" id="IPR027417">
    <property type="entry name" value="P-loop_NTPase"/>
</dbReference>
<evidence type="ECO:0008006" key="3">
    <source>
        <dbReference type="Google" id="ProtNLM"/>
    </source>
</evidence>
<reference evidence="2" key="1">
    <citation type="journal article" date="2019" name="Int. J. Syst. Evol. Microbiol.">
        <title>The Global Catalogue of Microorganisms (GCM) 10K type strain sequencing project: providing services to taxonomists for standard genome sequencing and annotation.</title>
        <authorList>
            <consortium name="The Broad Institute Genomics Platform"/>
            <consortium name="The Broad Institute Genome Sequencing Center for Infectious Disease"/>
            <person name="Wu L."/>
            <person name="Ma J."/>
        </authorList>
    </citation>
    <scope>NUCLEOTIDE SEQUENCE [LARGE SCALE GENOMIC DNA]</scope>
    <source>
        <strain evidence="2">JCM 4816</strain>
    </source>
</reference>
<name>A0ABP6THD2_9ACTN</name>
<comment type="caution">
    <text evidence="1">The sequence shown here is derived from an EMBL/GenBank/DDBJ whole genome shotgun (WGS) entry which is preliminary data.</text>
</comment>
<sequence>MDARGEHAVLLQTKGIAAERMTVVVTHRLENARLADRVLVMDEGRVVEHGRCEDLLDAGGLFAELVALAQDR</sequence>
<organism evidence="1 2">
    <name type="scientific">Streptomyces prasinosporus</name>
    <dbReference type="NCBI Taxonomy" id="68256"/>
    <lineage>
        <taxon>Bacteria</taxon>
        <taxon>Bacillati</taxon>
        <taxon>Actinomycetota</taxon>
        <taxon>Actinomycetes</taxon>
        <taxon>Kitasatosporales</taxon>
        <taxon>Streptomycetaceae</taxon>
        <taxon>Streptomyces</taxon>
        <taxon>Streptomyces albogriseolus group</taxon>
    </lineage>
</organism>
<dbReference type="SUPFAM" id="SSF52540">
    <property type="entry name" value="P-loop containing nucleoside triphosphate hydrolases"/>
    <property type="match status" value="1"/>
</dbReference>
<dbReference type="EMBL" id="BAAAXF010000018">
    <property type="protein sequence ID" value="GAA3494590.1"/>
    <property type="molecule type" value="Genomic_DNA"/>
</dbReference>